<dbReference type="EMBL" id="LODT01000009">
    <property type="protein sequence ID" value="KYR01373.1"/>
    <property type="molecule type" value="Genomic_DNA"/>
</dbReference>
<keyword evidence="3" id="KW-1185">Reference proteome</keyword>
<sequence length="355" mass="41937">MESNFQYLNDFNEACLYTNNNNLNNNINNIEEKDIIVNNSQKFDKDIRTEIVEPPSIINRVTRLFRSKIINKMMGKMDESSVDGEMDDDDGDENEDEEDNSIQQSCSEDDEELLYNDYDSFDDLPEEDKEDPIEKEYMNRVMEKFNELYKSLKHAKKQEEEMDRSLMSQLFWLREIIINHPILSIEDFESQYGELKSVGTQQIKQLIQQCKKSKEQKEFRNTFPIIEYHIKGVIDSNSGCGSNFGGDGNSSGENQYFSLDELCDYTENLKQYINLCLNHREKYLKHQKFYDEGFLKSDLKLDFFKEKNMKISISKDRVYKLKNEMGLSAQQISNIFKIFNIEKEIELLMNNKNDE</sequence>
<evidence type="ECO:0000313" key="2">
    <source>
        <dbReference type="EMBL" id="KYR01373.1"/>
    </source>
</evidence>
<gene>
    <name evidence="2" type="ORF">DLAC_01960</name>
</gene>
<proteinExistence type="predicted"/>
<organism evidence="2 3">
    <name type="scientific">Tieghemostelium lacteum</name>
    <name type="common">Slime mold</name>
    <name type="synonym">Dictyostelium lacteum</name>
    <dbReference type="NCBI Taxonomy" id="361077"/>
    <lineage>
        <taxon>Eukaryota</taxon>
        <taxon>Amoebozoa</taxon>
        <taxon>Evosea</taxon>
        <taxon>Eumycetozoa</taxon>
        <taxon>Dictyostelia</taxon>
        <taxon>Dictyosteliales</taxon>
        <taxon>Raperosteliaceae</taxon>
        <taxon>Tieghemostelium</taxon>
    </lineage>
</organism>
<dbReference type="Proteomes" id="UP000076078">
    <property type="component" value="Unassembled WGS sequence"/>
</dbReference>
<evidence type="ECO:0000313" key="3">
    <source>
        <dbReference type="Proteomes" id="UP000076078"/>
    </source>
</evidence>
<reference evidence="2 3" key="1">
    <citation type="submission" date="2015-12" db="EMBL/GenBank/DDBJ databases">
        <title>Dictyostelia acquired genes for synthesis and detection of signals that induce cell-type specialization by lateral gene transfer from prokaryotes.</title>
        <authorList>
            <person name="Gloeckner G."/>
            <person name="Schaap P."/>
        </authorList>
    </citation>
    <scope>NUCLEOTIDE SEQUENCE [LARGE SCALE GENOMIC DNA]</scope>
    <source>
        <strain evidence="2 3">TK</strain>
    </source>
</reference>
<name>A0A152A555_TIELA</name>
<protein>
    <submittedName>
        <fullName evidence="2">Uncharacterized protein</fullName>
    </submittedName>
</protein>
<accession>A0A152A555</accession>
<dbReference type="InParanoid" id="A0A152A555"/>
<evidence type="ECO:0000256" key="1">
    <source>
        <dbReference type="SAM" id="MobiDB-lite"/>
    </source>
</evidence>
<comment type="caution">
    <text evidence="2">The sequence shown here is derived from an EMBL/GenBank/DDBJ whole genome shotgun (WGS) entry which is preliminary data.</text>
</comment>
<feature type="region of interest" description="Disordered" evidence="1">
    <location>
        <begin position="76"/>
        <end position="109"/>
    </location>
</feature>
<dbReference type="AlphaFoldDB" id="A0A152A555"/>
<feature type="compositionally biased region" description="Acidic residues" evidence="1">
    <location>
        <begin position="80"/>
        <end position="100"/>
    </location>
</feature>